<feature type="compositionally biased region" description="Gly residues" evidence="1">
    <location>
        <begin position="39"/>
        <end position="57"/>
    </location>
</feature>
<dbReference type="AlphaFoldDB" id="A0ABC9W472"/>
<dbReference type="Proteomes" id="UP001623348">
    <property type="component" value="Unassembled WGS sequence"/>
</dbReference>
<accession>A0ABC9W472</accession>
<name>A0ABC9W472_GRUJA</name>
<comment type="caution">
    <text evidence="2">The sequence shown here is derived from an EMBL/GenBank/DDBJ whole genome shotgun (WGS) entry which is preliminary data.</text>
</comment>
<feature type="region of interest" description="Disordered" evidence="1">
    <location>
        <begin position="1"/>
        <end position="70"/>
    </location>
</feature>
<sequence length="70" mass="6462">MLAPQALPPLPAGGGRGGAAPERNRGACAADVAGSLRVSGGGGDGGAGAERGGGRAAGPGQQQNAANHFS</sequence>
<feature type="compositionally biased region" description="Pro residues" evidence="1">
    <location>
        <begin position="1"/>
        <end position="11"/>
    </location>
</feature>
<keyword evidence="3" id="KW-1185">Reference proteome</keyword>
<evidence type="ECO:0000256" key="1">
    <source>
        <dbReference type="SAM" id="MobiDB-lite"/>
    </source>
</evidence>
<proteinExistence type="predicted"/>
<evidence type="ECO:0000313" key="3">
    <source>
        <dbReference type="Proteomes" id="UP001623348"/>
    </source>
</evidence>
<feature type="compositionally biased region" description="Low complexity" evidence="1">
    <location>
        <begin position="58"/>
        <end position="70"/>
    </location>
</feature>
<gene>
    <name evidence="2" type="ORF">GRJ2_000353500</name>
</gene>
<evidence type="ECO:0000313" key="2">
    <source>
        <dbReference type="EMBL" id="GAB0178882.1"/>
    </source>
</evidence>
<protein>
    <submittedName>
        <fullName evidence="2">Uncharacterized protein</fullName>
    </submittedName>
</protein>
<reference evidence="2 3" key="1">
    <citation type="submission" date="2024-06" db="EMBL/GenBank/DDBJ databases">
        <title>The draft genome of Grus japonensis, version 3.</title>
        <authorList>
            <person name="Nabeshima K."/>
            <person name="Suzuki S."/>
            <person name="Onuma M."/>
        </authorList>
    </citation>
    <scope>NUCLEOTIDE SEQUENCE [LARGE SCALE GENOMIC DNA]</scope>
    <source>
        <strain evidence="2 3">451A</strain>
    </source>
</reference>
<dbReference type="EMBL" id="BAAFJT010000001">
    <property type="protein sequence ID" value="GAB0178882.1"/>
    <property type="molecule type" value="Genomic_DNA"/>
</dbReference>
<organism evidence="2 3">
    <name type="scientific">Grus japonensis</name>
    <name type="common">Japanese crane</name>
    <name type="synonym">Red-crowned crane</name>
    <dbReference type="NCBI Taxonomy" id="30415"/>
    <lineage>
        <taxon>Eukaryota</taxon>
        <taxon>Metazoa</taxon>
        <taxon>Chordata</taxon>
        <taxon>Craniata</taxon>
        <taxon>Vertebrata</taxon>
        <taxon>Euteleostomi</taxon>
        <taxon>Archelosauria</taxon>
        <taxon>Archosauria</taxon>
        <taxon>Dinosauria</taxon>
        <taxon>Saurischia</taxon>
        <taxon>Theropoda</taxon>
        <taxon>Coelurosauria</taxon>
        <taxon>Aves</taxon>
        <taxon>Neognathae</taxon>
        <taxon>Neoaves</taxon>
        <taxon>Gruiformes</taxon>
        <taxon>Gruidae</taxon>
        <taxon>Grus</taxon>
    </lineage>
</organism>